<dbReference type="EMBL" id="CAFBLR010000147">
    <property type="protein sequence ID" value="CAB4881257.1"/>
    <property type="molecule type" value="Genomic_DNA"/>
</dbReference>
<organism evidence="1">
    <name type="scientific">freshwater metagenome</name>
    <dbReference type="NCBI Taxonomy" id="449393"/>
    <lineage>
        <taxon>unclassified sequences</taxon>
        <taxon>metagenomes</taxon>
        <taxon>ecological metagenomes</taxon>
    </lineage>
</organism>
<dbReference type="EMBL" id="CAEZXX010000165">
    <property type="protein sequence ID" value="CAB4723627.1"/>
    <property type="molecule type" value="Genomic_DNA"/>
</dbReference>
<proteinExistence type="predicted"/>
<dbReference type="Pfam" id="PF14907">
    <property type="entry name" value="NTP_transf_5"/>
    <property type="match status" value="1"/>
</dbReference>
<evidence type="ECO:0000313" key="2">
    <source>
        <dbReference type="EMBL" id="CAB4774173.1"/>
    </source>
</evidence>
<gene>
    <name evidence="1" type="ORF">UFOPK2602_01916</name>
    <name evidence="2" type="ORF">UFOPK2806_02609</name>
    <name evidence="3" type="ORF">UFOPK3417_01389</name>
    <name evidence="4" type="ORF">UFOPK4306_02292</name>
</gene>
<reference evidence="1" key="1">
    <citation type="submission" date="2020-05" db="EMBL/GenBank/DDBJ databases">
        <authorList>
            <person name="Chiriac C."/>
            <person name="Salcher M."/>
            <person name="Ghai R."/>
            <person name="Kavagutti S V."/>
        </authorList>
    </citation>
    <scope>NUCLEOTIDE SEQUENCE</scope>
</reference>
<evidence type="ECO:0000313" key="1">
    <source>
        <dbReference type="EMBL" id="CAB4723627.1"/>
    </source>
</evidence>
<sequence>MSRIEGLRWDSWPEPPDVLLLRALLHRDDDVARAAWRAFRSQWDPDTPTPDQFRLLGAIADRIDVLDPDDPRVGMFRGMRRRNAVHALVMLDRLDGLLTRLEELGVEPVVLKGPALALSVYDHIGARPYGDLDVLVPYGAHERIVDAFVADGWEATHHDFAGNHGVNFRRGEAEVDLHRLLHAEIVQVGRPEQTMSVLRTEPAPRELSSGRQVRILAPTDALLHTIVHGTQRLLPHNLRWAVDADRIIATERVDWDRLVALAKTFRVSPLVHDSLVFHSTLTGRPVPGGVLEQLATDRLKWLERKRLDAFHEWPEPGRFFGPASTNLSWALWRTRHLTAVGALRAVPGELARGLGRRSAWSLPVLVLRRLGRVRLRA</sequence>
<dbReference type="EMBL" id="CAFBQP010000126">
    <property type="protein sequence ID" value="CAB5068114.1"/>
    <property type="molecule type" value="Genomic_DNA"/>
</dbReference>
<dbReference type="AlphaFoldDB" id="A0A6J6RIB1"/>
<evidence type="ECO:0000313" key="3">
    <source>
        <dbReference type="EMBL" id="CAB4881257.1"/>
    </source>
</evidence>
<name>A0A6J6RIB1_9ZZZZ</name>
<dbReference type="EMBL" id="CAEZYY010000070">
    <property type="protein sequence ID" value="CAB4774173.1"/>
    <property type="molecule type" value="Genomic_DNA"/>
</dbReference>
<evidence type="ECO:0000313" key="4">
    <source>
        <dbReference type="EMBL" id="CAB5068114.1"/>
    </source>
</evidence>
<accession>A0A6J6RIB1</accession>
<dbReference type="InterPro" id="IPR039498">
    <property type="entry name" value="NTP_transf_5"/>
</dbReference>
<protein>
    <submittedName>
        <fullName evidence="1">Unannotated protein</fullName>
    </submittedName>
</protein>
<dbReference type="Gene3D" id="3.30.460.40">
    <property type="match status" value="1"/>
</dbReference>